<sequence length="437" mass="46281">MPATPDYSTWAHEISSGRSPSFRAGRLHGICLHLEACASSADSGSGPHVLLAREAAFVAALAALLCAPGALGESAVRVLDRLARPAANRLPLLRFPGLLDALVATPHEGRAADALAWLCRVKDGAAQAALAANAPLVGRLVAGVPRERAASEALRRLCGDDGNRARLYEHPGLLTTVVEATREAAVASAAVNVLSKMACADSLKMRMLRSPLVLEALLGAANHSVDRVSNSAVDCLNNLSNKAENRALMRDDARIMDALRARIDYKDSKKALFRLCYTDTLPTFFPSLDLSLFCSSPCRHQLSLVKALIREHPEQLSAKDASGRTPLTLAQAAHLPAPITGLLSDCLSAAALGFSLTHLVGYTRPGFALARAQRLALMCSLERAADGAAPPAREDEQGELNPGKALKGYLVGARTARLKGYLNGGKDPWAVIGRFAF</sequence>
<keyword evidence="2" id="KW-0677">Repeat</keyword>
<dbReference type="InterPro" id="IPR011989">
    <property type="entry name" value="ARM-like"/>
</dbReference>
<keyword evidence="4" id="KW-1185">Reference proteome</keyword>
<proteinExistence type="inferred from homology"/>
<evidence type="ECO:0000256" key="1">
    <source>
        <dbReference type="ARBA" id="ARBA00005462"/>
    </source>
</evidence>
<organism evidence="3 4">
    <name type="scientific">Tetraparma gracilis</name>
    <dbReference type="NCBI Taxonomy" id="2962635"/>
    <lineage>
        <taxon>Eukaryota</taxon>
        <taxon>Sar</taxon>
        <taxon>Stramenopiles</taxon>
        <taxon>Ochrophyta</taxon>
        <taxon>Bolidophyceae</taxon>
        <taxon>Parmales</taxon>
        <taxon>Triparmaceae</taxon>
        <taxon>Tetraparma</taxon>
    </lineage>
</organism>
<gene>
    <name evidence="3" type="ORF">TeGR_g3800</name>
</gene>
<evidence type="ECO:0000313" key="3">
    <source>
        <dbReference type="EMBL" id="GMI43254.1"/>
    </source>
</evidence>
<dbReference type="Gene3D" id="1.25.10.10">
    <property type="entry name" value="Leucine-rich Repeat Variant"/>
    <property type="match status" value="1"/>
</dbReference>
<comment type="caution">
    <text evidence="3">The sequence shown here is derived from an EMBL/GenBank/DDBJ whole genome shotgun (WGS) entry which is preliminary data.</text>
</comment>
<dbReference type="EMBL" id="BRYB01001116">
    <property type="protein sequence ID" value="GMI43254.1"/>
    <property type="molecule type" value="Genomic_DNA"/>
</dbReference>
<name>A0ABQ6N7P1_9STRA</name>
<dbReference type="SUPFAM" id="SSF48371">
    <property type="entry name" value="ARM repeat"/>
    <property type="match status" value="1"/>
</dbReference>
<dbReference type="PANTHER" id="PTHR47249">
    <property type="entry name" value="VACUOLAR PROTEIN 8"/>
    <property type="match status" value="1"/>
</dbReference>
<dbReference type="InterPro" id="IPR016024">
    <property type="entry name" value="ARM-type_fold"/>
</dbReference>
<dbReference type="PANTHER" id="PTHR47249:SF1">
    <property type="entry name" value="VACUOLAR PROTEIN 8"/>
    <property type="match status" value="1"/>
</dbReference>
<comment type="similarity">
    <text evidence="1">Belongs to the beta-catenin family.</text>
</comment>
<evidence type="ECO:0000313" key="4">
    <source>
        <dbReference type="Proteomes" id="UP001165060"/>
    </source>
</evidence>
<dbReference type="InterPro" id="IPR045156">
    <property type="entry name" value="Vac8"/>
</dbReference>
<evidence type="ECO:0000256" key="2">
    <source>
        <dbReference type="ARBA" id="ARBA00022737"/>
    </source>
</evidence>
<protein>
    <submittedName>
        <fullName evidence="3">Uncharacterized protein</fullName>
    </submittedName>
</protein>
<reference evidence="3 4" key="1">
    <citation type="journal article" date="2023" name="Commun. Biol.">
        <title>Genome analysis of Parmales, the sister group of diatoms, reveals the evolutionary specialization of diatoms from phago-mixotrophs to photoautotrophs.</title>
        <authorList>
            <person name="Ban H."/>
            <person name="Sato S."/>
            <person name="Yoshikawa S."/>
            <person name="Yamada K."/>
            <person name="Nakamura Y."/>
            <person name="Ichinomiya M."/>
            <person name="Sato N."/>
            <person name="Blanc-Mathieu R."/>
            <person name="Endo H."/>
            <person name="Kuwata A."/>
            <person name="Ogata H."/>
        </authorList>
    </citation>
    <scope>NUCLEOTIDE SEQUENCE [LARGE SCALE GENOMIC DNA]</scope>
</reference>
<dbReference type="Proteomes" id="UP001165060">
    <property type="component" value="Unassembled WGS sequence"/>
</dbReference>
<accession>A0ABQ6N7P1</accession>